<dbReference type="PANTHER" id="PTHR24320:SF281">
    <property type="entry name" value="SHORT CHAIN DEHYDROGENASE_REDUCTASE FAMILY PROTEIN (AFU_ORTHOLOGUE AFUA_5G14310)"/>
    <property type="match status" value="1"/>
</dbReference>
<sequence>MSAPDAVNPGQPVQAAFNKAFGGTTFQQKHVLNLNGRVAIVTGGTGGIGYEVAKSLALAGARVVVISRKAEHGEEAISKIKALAAEDQDHAIVPDVEFVECDFGSLKMVKAVADKLVEKEPRIDMLINDAGIGVNAYGLDEDGIERIFGVNVLGHFLFINRLMPLIRKTARESASPPRIVSLSSNLHQLAPSDTKFTSIQELNNPDLRADQYYNRSKLAIILYIKALAKHAIQPFSEKIIALSVHPGAVDTEIQQQPQEAFGYLPGLALKYLTMPFMRTAEGGSLGTLWAAVSPEVEQQNLQGCYITDPGKVGGETEQAKDMNLAESVWKLCHNLIEEKLGQDGLLAWDHRL</sequence>
<dbReference type="Pfam" id="PF00106">
    <property type="entry name" value="adh_short"/>
    <property type="match status" value="1"/>
</dbReference>
<evidence type="ECO:0000256" key="1">
    <source>
        <dbReference type="ARBA" id="ARBA00006484"/>
    </source>
</evidence>
<dbReference type="Gene3D" id="3.40.50.720">
    <property type="entry name" value="NAD(P)-binding Rossmann-like Domain"/>
    <property type="match status" value="1"/>
</dbReference>
<protein>
    <recommendedName>
        <fullName evidence="5">NAD(P)-binding protein</fullName>
    </recommendedName>
</protein>
<dbReference type="InterPro" id="IPR036291">
    <property type="entry name" value="NAD(P)-bd_dom_sf"/>
</dbReference>
<dbReference type="SUPFAM" id="SSF51735">
    <property type="entry name" value="NAD(P)-binding Rossmann-fold domains"/>
    <property type="match status" value="1"/>
</dbReference>
<gene>
    <name evidence="3" type="ORF">BOTBODRAFT_117579</name>
</gene>
<dbReference type="InParanoid" id="A0A067MBY1"/>
<evidence type="ECO:0000313" key="3">
    <source>
        <dbReference type="EMBL" id="KDQ09106.1"/>
    </source>
</evidence>
<comment type="similarity">
    <text evidence="1">Belongs to the short-chain dehydrogenases/reductases (SDR) family.</text>
</comment>
<proteinExistence type="inferred from homology"/>
<evidence type="ECO:0000256" key="2">
    <source>
        <dbReference type="ARBA" id="ARBA00023002"/>
    </source>
</evidence>
<keyword evidence="4" id="KW-1185">Reference proteome</keyword>
<name>A0A067MBY1_BOTB1</name>
<dbReference type="Proteomes" id="UP000027195">
    <property type="component" value="Unassembled WGS sequence"/>
</dbReference>
<accession>A0A067MBY1</accession>
<reference evidence="4" key="1">
    <citation type="journal article" date="2014" name="Proc. Natl. Acad. Sci. U.S.A.">
        <title>Extensive sampling of basidiomycete genomes demonstrates inadequacy of the white-rot/brown-rot paradigm for wood decay fungi.</title>
        <authorList>
            <person name="Riley R."/>
            <person name="Salamov A.A."/>
            <person name="Brown D.W."/>
            <person name="Nagy L.G."/>
            <person name="Floudas D."/>
            <person name="Held B.W."/>
            <person name="Levasseur A."/>
            <person name="Lombard V."/>
            <person name="Morin E."/>
            <person name="Otillar R."/>
            <person name="Lindquist E.A."/>
            <person name="Sun H."/>
            <person name="LaButti K.M."/>
            <person name="Schmutz J."/>
            <person name="Jabbour D."/>
            <person name="Luo H."/>
            <person name="Baker S.E."/>
            <person name="Pisabarro A.G."/>
            <person name="Walton J.D."/>
            <person name="Blanchette R.A."/>
            <person name="Henrissat B."/>
            <person name="Martin F."/>
            <person name="Cullen D."/>
            <person name="Hibbett D.S."/>
            <person name="Grigoriev I.V."/>
        </authorList>
    </citation>
    <scope>NUCLEOTIDE SEQUENCE [LARGE SCALE GENOMIC DNA]</scope>
    <source>
        <strain evidence="4">FD-172 SS1</strain>
    </source>
</reference>
<dbReference type="PANTHER" id="PTHR24320">
    <property type="entry name" value="RETINOL DEHYDROGENASE"/>
    <property type="match status" value="1"/>
</dbReference>
<organism evidence="3 4">
    <name type="scientific">Botryobasidium botryosum (strain FD-172 SS1)</name>
    <dbReference type="NCBI Taxonomy" id="930990"/>
    <lineage>
        <taxon>Eukaryota</taxon>
        <taxon>Fungi</taxon>
        <taxon>Dikarya</taxon>
        <taxon>Basidiomycota</taxon>
        <taxon>Agaricomycotina</taxon>
        <taxon>Agaricomycetes</taxon>
        <taxon>Cantharellales</taxon>
        <taxon>Botryobasidiaceae</taxon>
        <taxon>Botryobasidium</taxon>
    </lineage>
</organism>
<dbReference type="OrthoDB" id="191139at2759"/>
<keyword evidence="2" id="KW-0560">Oxidoreductase</keyword>
<dbReference type="EMBL" id="KL198082">
    <property type="protein sequence ID" value="KDQ09106.1"/>
    <property type="molecule type" value="Genomic_DNA"/>
</dbReference>
<dbReference type="InterPro" id="IPR002347">
    <property type="entry name" value="SDR_fam"/>
</dbReference>
<dbReference type="PRINTS" id="PR00081">
    <property type="entry name" value="GDHRDH"/>
</dbReference>
<dbReference type="STRING" id="930990.A0A067MBY1"/>
<dbReference type="AlphaFoldDB" id="A0A067MBY1"/>
<evidence type="ECO:0008006" key="5">
    <source>
        <dbReference type="Google" id="ProtNLM"/>
    </source>
</evidence>
<dbReference type="GO" id="GO:0016491">
    <property type="term" value="F:oxidoreductase activity"/>
    <property type="evidence" value="ECO:0007669"/>
    <property type="project" value="UniProtKB-KW"/>
</dbReference>
<evidence type="ECO:0000313" key="4">
    <source>
        <dbReference type="Proteomes" id="UP000027195"/>
    </source>
</evidence>
<dbReference type="HOGENOM" id="CLU_010194_44_6_1"/>